<evidence type="ECO:0000313" key="2">
    <source>
        <dbReference type="Proteomes" id="UP001223586"/>
    </source>
</evidence>
<dbReference type="Proteomes" id="UP001223586">
    <property type="component" value="Unassembled WGS sequence"/>
</dbReference>
<sequence length="63" mass="7488">MNRQKQRIHVLHSSIIFLVRPLVVTEGSFQFAMYICFLFKGDSFRKTRTMYALTRLNIHQNAI</sequence>
<evidence type="ECO:0000313" key="1">
    <source>
        <dbReference type="EMBL" id="MDQ0177552.1"/>
    </source>
</evidence>
<dbReference type="EMBL" id="JAUSTT010000023">
    <property type="protein sequence ID" value="MDQ0177552.1"/>
    <property type="molecule type" value="Genomic_DNA"/>
</dbReference>
<protein>
    <submittedName>
        <fullName evidence="1">Uncharacterized protein</fullName>
    </submittedName>
</protein>
<gene>
    <name evidence="1" type="ORF">J2S08_003432</name>
</gene>
<reference evidence="1 2" key="1">
    <citation type="submission" date="2023-07" db="EMBL/GenBank/DDBJ databases">
        <title>Genomic Encyclopedia of Type Strains, Phase IV (KMG-IV): sequencing the most valuable type-strain genomes for metagenomic binning, comparative biology and taxonomic classification.</title>
        <authorList>
            <person name="Goeker M."/>
        </authorList>
    </citation>
    <scope>NUCLEOTIDE SEQUENCE [LARGE SCALE GENOMIC DNA]</scope>
    <source>
        <strain evidence="1 2">DSM 23837</strain>
    </source>
</reference>
<keyword evidence="2" id="KW-1185">Reference proteome</keyword>
<accession>A0ABT9WWG3</accession>
<proteinExistence type="predicted"/>
<organism evidence="1 2">
    <name type="scientific">Bacillus chungangensis</name>
    <dbReference type="NCBI Taxonomy" id="587633"/>
    <lineage>
        <taxon>Bacteria</taxon>
        <taxon>Bacillati</taxon>
        <taxon>Bacillota</taxon>
        <taxon>Bacilli</taxon>
        <taxon>Bacillales</taxon>
        <taxon>Bacillaceae</taxon>
        <taxon>Bacillus</taxon>
    </lineage>
</organism>
<comment type="caution">
    <text evidence="1">The sequence shown here is derived from an EMBL/GenBank/DDBJ whole genome shotgun (WGS) entry which is preliminary data.</text>
</comment>
<name>A0ABT9WWG3_9BACI</name>